<evidence type="ECO:0000313" key="14">
    <source>
        <dbReference type="EMBL" id="NBJ26033.1"/>
    </source>
</evidence>
<dbReference type="Proteomes" id="UP000818323">
    <property type="component" value="Unassembled WGS sequence"/>
</dbReference>
<evidence type="ECO:0000256" key="11">
    <source>
        <dbReference type="PROSITE-ProRule" id="PRU00277"/>
    </source>
</evidence>
<evidence type="ECO:0000256" key="10">
    <source>
        <dbReference type="HAMAP-Rule" id="MF_00303"/>
    </source>
</evidence>
<evidence type="ECO:0000256" key="1">
    <source>
        <dbReference type="ARBA" id="ARBA00000971"/>
    </source>
</evidence>
<dbReference type="Gene3D" id="3.10.50.40">
    <property type="match status" value="1"/>
</dbReference>
<evidence type="ECO:0000256" key="3">
    <source>
        <dbReference type="ARBA" id="ARBA00013194"/>
    </source>
</evidence>
<dbReference type="EC" id="5.2.1.8" evidence="3 10"/>
<dbReference type="Gene3D" id="3.30.70.1050">
    <property type="entry name" value="Trigger factor ribosome-binding domain"/>
    <property type="match status" value="1"/>
</dbReference>
<comment type="catalytic activity">
    <reaction evidence="1 10 11">
        <text>[protein]-peptidylproline (omega=180) = [protein]-peptidylproline (omega=0)</text>
        <dbReference type="Rhea" id="RHEA:16237"/>
        <dbReference type="Rhea" id="RHEA-COMP:10747"/>
        <dbReference type="Rhea" id="RHEA-COMP:10748"/>
        <dbReference type="ChEBI" id="CHEBI:83833"/>
        <dbReference type="ChEBI" id="CHEBI:83834"/>
        <dbReference type="EC" id="5.2.1.8"/>
    </reaction>
</comment>
<keyword evidence="6 10" id="KW-0143">Chaperone</keyword>
<comment type="function">
    <text evidence="8 10">Involved in protein export. Acts as a chaperone by maintaining the newly synthesized protein in an open conformation. Functions as a peptidyl-prolyl cis-trans isomerase.</text>
</comment>
<dbReference type="InterPro" id="IPR037041">
    <property type="entry name" value="Trigger_fac_C_sf"/>
</dbReference>
<dbReference type="Pfam" id="PF00254">
    <property type="entry name" value="FKBP_C"/>
    <property type="match status" value="1"/>
</dbReference>
<accession>A0ABW9Z052</accession>
<dbReference type="InterPro" id="IPR008880">
    <property type="entry name" value="Trigger_fac_C"/>
</dbReference>
<dbReference type="InterPro" id="IPR008881">
    <property type="entry name" value="Trigger_fac_ribosome-bd_bac"/>
</dbReference>
<reference evidence="14 15" key="1">
    <citation type="submission" date="2020-01" db="EMBL/GenBank/DDBJ databases">
        <title>Microvirga sp. nov., an arsenate reduction bacterium isolated from Tibet hotspring sediments.</title>
        <authorList>
            <person name="Yuan C.-G."/>
        </authorList>
    </citation>
    <scope>NUCLEOTIDE SEQUENCE [LARGE SCALE GENOMIC DNA]</scope>
    <source>
        <strain evidence="14 15">SYSU G3D203</strain>
    </source>
</reference>
<evidence type="ECO:0000256" key="2">
    <source>
        <dbReference type="ARBA" id="ARBA00005464"/>
    </source>
</evidence>
<dbReference type="SUPFAM" id="SSF102735">
    <property type="entry name" value="Trigger factor ribosome-binding domain"/>
    <property type="match status" value="1"/>
</dbReference>
<dbReference type="Pfam" id="PF05698">
    <property type="entry name" value="Trigger_C"/>
    <property type="match status" value="1"/>
</dbReference>
<dbReference type="RefSeq" id="WP_161723644.1">
    <property type="nucleotide sequence ID" value="NZ_JAAAXI010000010.1"/>
</dbReference>
<dbReference type="InterPro" id="IPR036611">
    <property type="entry name" value="Trigger_fac_ribosome-bd_sf"/>
</dbReference>
<evidence type="ECO:0000256" key="6">
    <source>
        <dbReference type="ARBA" id="ARBA00023186"/>
    </source>
</evidence>
<keyword evidence="10 12" id="KW-0131">Cell cycle</keyword>
<dbReference type="PANTHER" id="PTHR30560">
    <property type="entry name" value="TRIGGER FACTOR CHAPERONE AND PEPTIDYL-PROLYL CIS/TRANS ISOMERASE"/>
    <property type="match status" value="1"/>
</dbReference>
<evidence type="ECO:0000259" key="13">
    <source>
        <dbReference type="PROSITE" id="PS50059"/>
    </source>
</evidence>
<sequence>MQVTETLSQGLKREFKVVLPATELEERLNSELSTLKDRVRLNGFRPGKVPVGHLRKVYGRSVMADVLQNAVNEANRKIVEDNGLKLANEPQIQFPENKDEVEKAMEAKGDLAFTVALEVLPVFELADLSDVSVKKPVAEVTDAEVNESLERMAKQNRSFETKDGAAASGDRVVVDFVGRIDGAEFEGGKGEDIRVELGSNTFIPGFEDQLVGLKAGDTKLVKVKFPENYLAPHLAGKDAEFDVTVKEVEAPGELKIDDEMAKGFGMESLDKLKDAIRDAIKRDFEAQSRRKVKKELLDALDAKYSFELPPTLVEQEFTAVWSQVLGDMKSNNRTFEDEGTTEEEAKAEYRKIAERRVRLGLVLAQIGEKTDIKISDDEVTQALIERVRQYPGQERQVWEFYQKNPQALAEIRAPLFEEKVVDHILSQVKVDEETVSKDVLFSDEDEGGEKSGKGE</sequence>
<keyword evidence="10 12" id="KW-0132">Cell division</keyword>
<dbReference type="InterPro" id="IPR005215">
    <property type="entry name" value="Trig_fac"/>
</dbReference>
<dbReference type="Pfam" id="PF05697">
    <property type="entry name" value="Trigger_N"/>
    <property type="match status" value="1"/>
</dbReference>
<comment type="subcellular location">
    <subcellularLocation>
        <location evidence="10">Cytoplasm</location>
    </subcellularLocation>
    <text evidence="10">About half TF is bound to the ribosome near the polypeptide exit tunnel while the other half is free in the cytoplasm.</text>
</comment>
<comment type="similarity">
    <text evidence="2 10 12">Belongs to the FKBP-type PPIase family. Tig subfamily.</text>
</comment>
<evidence type="ECO:0000256" key="12">
    <source>
        <dbReference type="RuleBase" id="RU003914"/>
    </source>
</evidence>
<dbReference type="PIRSF" id="PIRSF003095">
    <property type="entry name" value="Trigger_factor"/>
    <property type="match status" value="1"/>
</dbReference>
<protein>
    <recommendedName>
        <fullName evidence="4 10">Trigger factor</fullName>
        <shortName evidence="10">TF</shortName>
        <ecNumber evidence="3 10">5.2.1.8</ecNumber>
    </recommendedName>
    <alternativeName>
        <fullName evidence="9 10">PPIase</fullName>
    </alternativeName>
</protein>
<feature type="domain" description="PPIase FKBP-type" evidence="13">
    <location>
        <begin position="169"/>
        <end position="229"/>
    </location>
</feature>
<proteinExistence type="inferred from homology"/>
<keyword evidence="10" id="KW-0963">Cytoplasm</keyword>
<dbReference type="SUPFAM" id="SSF54534">
    <property type="entry name" value="FKBP-like"/>
    <property type="match status" value="1"/>
</dbReference>
<dbReference type="Gene3D" id="1.10.3120.10">
    <property type="entry name" value="Trigger factor, C-terminal domain"/>
    <property type="match status" value="1"/>
</dbReference>
<name>A0ABW9Z052_9HYPH</name>
<evidence type="ECO:0000256" key="7">
    <source>
        <dbReference type="ARBA" id="ARBA00023235"/>
    </source>
</evidence>
<evidence type="ECO:0000313" key="15">
    <source>
        <dbReference type="Proteomes" id="UP000818323"/>
    </source>
</evidence>
<organism evidence="14 15">
    <name type="scientific">Microvirga arsenatis</name>
    <dbReference type="NCBI Taxonomy" id="2692265"/>
    <lineage>
        <taxon>Bacteria</taxon>
        <taxon>Pseudomonadati</taxon>
        <taxon>Pseudomonadota</taxon>
        <taxon>Alphaproteobacteria</taxon>
        <taxon>Hyphomicrobiales</taxon>
        <taxon>Methylobacteriaceae</taxon>
        <taxon>Microvirga</taxon>
    </lineage>
</organism>
<dbReference type="GO" id="GO:0003755">
    <property type="term" value="F:peptidyl-prolyl cis-trans isomerase activity"/>
    <property type="evidence" value="ECO:0007669"/>
    <property type="project" value="UniProtKB-EC"/>
</dbReference>
<gene>
    <name evidence="10" type="primary">tig</name>
    <name evidence="14" type="ORF">GR303_16900</name>
</gene>
<evidence type="ECO:0000256" key="4">
    <source>
        <dbReference type="ARBA" id="ARBA00016902"/>
    </source>
</evidence>
<keyword evidence="15" id="KW-1185">Reference proteome</keyword>
<dbReference type="PROSITE" id="PS50059">
    <property type="entry name" value="FKBP_PPIASE"/>
    <property type="match status" value="1"/>
</dbReference>
<keyword evidence="5 10" id="KW-0697">Rotamase</keyword>
<dbReference type="PANTHER" id="PTHR30560:SF3">
    <property type="entry name" value="TRIGGER FACTOR-LIKE PROTEIN TIG, CHLOROPLASTIC"/>
    <property type="match status" value="1"/>
</dbReference>
<evidence type="ECO:0000256" key="8">
    <source>
        <dbReference type="ARBA" id="ARBA00024849"/>
    </source>
</evidence>
<dbReference type="HAMAP" id="MF_00303">
    <property type="entry name" value="Trigger_factor_Tig"/>
    <property type="match status" value="1"/>
</dbReference>
<dbReference type="InterPro" id="IPR001179">
    <property type="entry name" value="PPIase_FKBP_dom"/>
</dbReference>
<keyword evidence="7 10" id="KW-0413">Isomerase</keyword>
<dbReference type="NCBIfam" id="TIGR00115">
    <property type="entry name" value="tig"/>
    <property type="match status" value="1"/>
</dbReference>
<comment type="domain">
    <text evidence="10">Consists of 3 domains; the N-terminus binds the ribosome, the middle domain has PPIase activity, while the C-terminus has intrinsic chaperone activity on its own.</text>
</comment>
<comment type="caution">
    <text evidence="14">The sequence shown here is derived from an EMBL/GenBank/DDBJ whole genome shotgun (WGS) entry which is preliminary data.</text>
</comment>
<dbReference type="InterPro" id="IPR027304">
    <property type="entry name" value="Trigger_fact/SurA_dom_sf"/>
</dbReference>
<evidence type="ECO:0000256" key="9">
    <source>
        <dbReference type="ARBA" id="ARBA00029986"/>
    </source>
</evidence>
<dbReference type="EMBL" id="JAAAXJ010000009">
    <property type="protein sequence ID" value="NBJ26033.1"/>
    <property type="molecule type" value="Genomic_DNA"/>
</dbReference>
<dbReference type="SUPFAM" id="SSF109998">
    <property type="entry name" value="Triger factor/SurA peptide-binding domain-like"/>
    <property type="match status" value="1"/>
</dbReference>
<evidence type="ECO:0000256" key="5">
    <source>
        <dbReference type="ARBA" id="ARBA00023110"/>
    </source>
</evidence>
<dbReference type="InterPro" id="IPR046357">
    <property type="entry name" value="PPIase_dom_sf"/>
</dbReference>